<evidence type="ECO:0000313" key="1">
    <source>
        <dbReference type="EMBL" id="GLI92361.1"/>
    </source>
</evidence>
<dbReference type="EMBL" id="BSEC01000001">
    <property type="protein sequence ID" value="GLI92361.1"/>
    <property type="molecule type" value="Genomic_DNA"/>
</dbReference>
<comment type="caution">
    <text evidence="1">The sequence shown here is derived from an EMBL/GenBank/DDBJ whole genome shotgun (WGS) entry which is preliminary data.</text>
</comment>
<gene>
    <name evidence="1" type="ORF">LMG27198_13530</name>
</gene>
<dbReference type="Proteomes" id="UP001144323">
    <property type="component" value="Unassembled WGS sequence"/>
</dbReference>
<name>A0A9W6LRF7_9HYPH</name>
<protein>
    <submittedName>
        <fullName evidence="1">Uncharacterized protein</fullName>
    </submittedName>
</protein>
<evidence type="ECO:0000313" key="2">
    <source>
        <dbReference type="Proteomes" id="UP001144323"/>
    </source>
</evidence>
<organism evidence="1 2">
    <name type="scientific">Methylocystis echinoides</name>
    <dbReference type="NCBI Taxonomy" id="29468"/>
    <lineage>
        <taxon>Bacteria</taxon>
        <taxon>Pseudomonadati</taxon>
        <taxon>Pseudomonadota</taxon>
        <taxon>Alphaproteobacteria</taxon>
        <taxon>Hyphomicrobiales</taxon>
        <taxon>Methylocystaceae</taxon>
        <taxon>Methylocystis</taxon>
    </lineage>
</organism>
<sequence>MTELPESLRVRPNIPWRDQTLAQLRQERDYWAEKLESGGAALEFMRECERWIRRREKEAQQ</sequence>
<reference evidence="1" key="1">
    <citation type="journal article" date="2023" name="Int. J. Syst. Evol. Microbiol.">
        <title>Methylocystis iwaonis sp. nov., a type II methane-oxidizing bacterium from surface soil of a rice paddy field in Japan, and emended description of the genus Methylocystis (ex Whittenbury et al. 1970) Bowman et al. 1993.</title>
        <authorList>
            <person name="Kaise H."/>
            <person name="Sawadogo J.B."/>
            <person name="Alam M.S."/>
            <person name="Ueno C."/>
            <person name="Dianou D."/>
            <person name="Shinjo R."/>
            <person name="Asakawa S."/>
        </authorList>
    </citation>
    <scope>NUCLEOTIDE SEQUENCE</scope>
    <source>
        <strain evidence="1">LMG27198</strain>
    </source>
</reference>
<dbReference type="RefSeq" id="WP_281801534.1">
    <property type="nucleotide sequence ID" value="NZ_BSEC01000001.1"/>
</dbReference>
<keyword evidence="2" id="KW-1185">Reference proteome</keyword>
<proteinExistence type="predicted"/>
<accession>A0A9W6LRF7</accession>
<dbReference type="AlphaFoldDB" id="A0A9W6LRF7"/>